<comment type="similarity">
    <text evidence="2">Belongs to the peptidase C2 family.</text>
</comment>
<comment type="caution">
    <text evidence="8">The sequence shown here is derived from an EMBL/GenBank/DDBJ whole genome shotgun (WGS) entry which is preliminary data.</text>
</comment>
<evidence type="ECO:0000256" key="1">
    <source>
        <dbReference type="ARBA" id="ARBA00004496"/>
    </source>
</evidence>
<keyword evidence="9" id="KW-1185">Reference proteome</keyword>
<dbReference type="Proteomes" id="UP001529510">
    <property type="component" value="Unassembled WGS sequence"/>
</dbReference>
<dbReference type="PANTHER" id="PTHR10183">
    <property type="entry name" value="CALPAIN"/>
    <property type="match status" value="1"/>
</dbReference>
<evidence type="ECO:0000259" key="7">
    <source>
        <dbReference type="PROSITE" id="PS50203"/>
    </source>
</evidence>
<sequence>MEPICAMGVAARLRSKWDRNEGLGQNNMALKFLGQDFETLRARCLQSRCLFEDETFPAQQSSLGFKELGPSSAKTKGVRWMRPT</sequence>
<dbReference type="SUPFAM" id="SSF54001">
    <property type="entry name" value="Cysteine proteinases"/>
    <property type="match status" value="1"/>
</dbReference>
<feature type="domain" description="Calpain catalytic" evidence="7">
    <location>
        <begin position="50"/>
        <end position="84"/>
    </location>
</feature>
<dbReference type="PRINTS" id="PR00704">
    <property type="entry name" value="CALPAIN"/>
</dbReference>
<feature type="non-terminal residue" evidence="8">
    <location>
        <position position="84"/>
    </location>
</feature>
<organism evidence="8 9">
    <name type="scientific">Cirrhinus mrigala</name>
    <name type="common">Mrigala</name>
    <dbReference type="NCBI Taxonomy" id="683832"/>
    <lineage>
        <taxon>Eukaryota</taxon>
        <taxon>Metazoa</taxon>
        <taxon>Chordata</taxon>
        <taxon>Craniata</taxon>
        <taxon>Vertebrata</taxon>
        <taxon>Euteleostomi</taxon>
        <taxon>Actinopterygii</taxon>
        <taxon>Neopterygii</taxon>
        <taxon>Teleostei</taxon>
        <taxon>Ostariophysi</taxon>
        <taxon>Cypriniformes</taxon>
        <taxon>Cyprinidae</taxon>
        <taxon>Labeoninae</taxon>
        <taxon>Labeonini</taxon>
        <taxon>Cirrhinus</taxon>
    </lineage>
</organism>
<protein>
    <recommendedName>
        <fullName evidence="7">Calpain catalytic domain-containing protein</fullName>
    </recommendedName>
</protein>
<name>A0ABD0NKP0_CIRMR</name>
<keyword evidence="4" id="KW-0677">Repeat</keyword>
<comment type="subcellular location">
    <subcellularLocation>
        <location evidence="1">Cytoplasm</location>
    </subcellularLocation>
</comment>
<evidence type="ECO:0000256" key="2">
    <source>
        <dbReference type="ARBA" id="ARBA00007623"/>
    </source>
</evidence>
<accession>A0ABD0NKP0</accession>
<dbReference type="PANTHER" id="PTHR10183:SF284">
    <property type="entry name" value="CALPAIN-1 CATALYTIC SUBUNIT"/>
    <property type="match status" value="1"/>
</dbReference>
<evidence type="ECO:0000256" key="3">
    <source>
        <dbReference type="ARBA" id="ARBA00022490"/>
    </source>
</evidence>
<gene>
    <name evidence="8" type="ORF">M9458_041935</name>
</gene>
<proteinExistence type="inferred from homology"/>
<comment type="caution">
    <text evidence="5">Lacks conserved residue(s) required for the propagation of feature annotation.</text>
</comment>
<dbReference type="InterPro" id="IPR001300">
    <property type="entry name" value="Peptidase_C2_calpain_cat"/>
</dbReference>
<dbReference type="InterPro" id="IPR038765">
    <property type="entry name" value="Papain-like_cys_pep_sf"/>
</dbReference>
<dbReference type="InterPro" id="IPR022684">
    <property type="entry name" value="Calpain_cysteine_protease"/>
</dbReference>
<evidence type="ECO:0000313" key="9">
    <source>
        <dbReference type="Proteomes" id="UP001529510"/>
    </source>
</evidence>
<feature type="region of interest" description="Disordered" evidence="6">
    <location>
        <begin position="62"/>
        <end position="84"/>
    </location>
</feature>
<evidence type="ECO:0000256" key="6">
    <source>
        <dbReference type="SAM" id="MobiDB-lite"/>
    </source>
</evidence>
<keyword evidence="3" id="KW-0963">Cytoplasm</keyword>
<dbReference type="EMBL" id="JAMKFB020000021">
    <property type="protein sequence ID" value="KAL0162539.1"/>
    <property type="molecule type" value="Genomic_DNA"/>
</dbReference>
<evidence type="ECO:0000313" key="8">
    <source>
        <dbReference type="EMBL" id="KAL0162539.1"/>
    </source>
</evidence>
<reference evidence="8 9" key="1">
    <citation type="submission" date="2024-05" db="EMBL/GenBank/DDBJ databases">
        <title>Genome sequencing and assembly of Indian major carp, Cirrhinus mrigala (Hamilton, 1822).</title>
        <authorList>
            <person name="Mohindra V."/>
            <person name="Chowdhury L.M."/>
            <person name="Lal K."/>
            <person name="Jena J.K."/>
        </authorList>
    </citation>
    <scope>NUCLEOTIDE SEQUENCE [LARGE SCALE GENOMIC DNA]</scope>
    <source>
        <strain evidence="8">CM1030</strain>
        <tissue evidence="8">Blood</tissue>
    </source>
</reference>
<evidence type="ECO:0000256" key="5">
    <source>
        <dbReference type="PROSITE-ProRule" id="PRU00239"/>
    </source>
</evidence>
<dbReference type="PROSITE" id="PS50203">
    <property type="entry name" value="CALPAIN_CAT"/>
    <property type="match status" value="1"/>
</dbReference>
<dbReference type="AlphaFoldDB" id="A0ABD0NKP0"/>
<evidence type="ECO:0000256" key="4">
    <source>
        <dbReference type="ARBA" id="ARBA00022737"/>
    </source>
</evidence>